<dbReference type="Proteomes" id="UP000008043">
    <property type="component" value="Chromosome"/>
</dbReference>
<dbReference type="InterPro" id="IPR029021">
    <property type="entry name" value="Prot-tyrosine_phosphatase-like"/>
</dbReference>
<dbReference type="InterPro" id="IPR016130">
    <property type="entry name" value="Tyr_Pase_AS"/>
</dbReference>
<feature type="transmembrane region" description="Helical" evidence="1">
    <location>
        <begin position="25"/>
        <end position="51"/>
    </location>
</feature>
<name>K4RBM9_STRDJ</name>
<dbReference type="SUPFAM" id="SSF52799">
    <property type="entry name" value="(Phosphotyrosine protein) phosphatases II"/>
    <property type="match status" value="1"/>
</dbReference>
<dbReference type="Gene3D" id="3.90.190.10">
    <property type="entry name" value="Protein tyrosine phosphatase superfamily"/>
    <property type="match status" value="1"/>
</dbReference>
<keyword evidence="1" id="KW-0812">Transmembrane</keyword>
<dbReference type="InterPro" id="IPR050561">
    <property type="entry name" value="PTP"/>
</dbReference>
<dbReference type="HOGENOM" id="CLU_1184492_0_0_11"/>
<dbReference type="eggNOG" id="COG2453">
    <property type="taxonomic scope" value="Bacteria"/>
</dbReference>
<dbReference type="STRING" id="1214101.BN159_6494"/>
<evidence type="ECO:0000256" key="1">
    <source>
        <dbReference type="SAM" id="Phobius"/>
    </source>
</evidence>
<keyword evidence="4" id="KW-1185">Reference proteome</keyword>
<dbReference type="InterPro" id="IPR000387">
    <property type="entry name" value="Tyr_Pase_dom"/>
</dbReference>
<dbReference type="PROSITE" id="PS00383">
    <property type="entry name" value="TYR_PHOSPHATASE_1"/>
    <property type="match status" value="1"/>
</dbReference>
<feature type="domain" description="Tyrosine specific protein phosphatases" evidence="2">
    <location>
        <begin position="141"/>
        <end position="186"/>
    </location>
</feature>
<dbReference type="RefSeq" id="WP_015661208.1">
    <property type="nucleotide sequence ID" value="NC_020504.1"/>
</dbReference>
<dbReference type="AlphaFoldDB" id="K4RBM9"/>
<dbReference type="OrthoDB" id="9806482at2"/>
<gene>
    <name evidence="3" type="ORF">BN159_6494</name>
</gene>
<evidence type="ECO:0000313" key="4">
    <source>
        <dbReference type="Proteomes" id="UP000008043"/>
    </source>
</evidence>
<dbReference type="PATRIC" id="fig|1214101.3.peg.6580"/>
<dbReference type="InterPro" id="IPR055214">
    <property type="entry name" value="PTP-NADK"/>
</dbReference>
<dbReference type="KEGG" id="sdv:BN159_6494"/>
<reference evidence="3 4" key="1">
    <citation type="journal article" date="2012" name="J. Bacteriol.">
        <title>Genome sequence of the bacterium Streptomyces davawensis JCM 4913 and heterologous production of the unique antibiotic roseoflavin.</title>
        <authorList>
            <person name="Jankowitsch F."/>
            <person name="Schwarz J."/>
            <person name="Ruckert C."/>
            <person name="Gust B."/>
            <person name="Szczepanowski R."/>
            <person name="Blom J."/>
            <person name="Pelzer S."/>
            <person name="Kalinowski J."/>
            <person name="Mack M."/>
        </authorList>
    </citation>
    <scope>NUCLEOTIDE SEQUENCE [LARGE SCALE GENOMIC DNA]</scope>
    <source>
        <strain evidence="4">DSM 101723 / JCM 4913 / KCC S-0913 / 768</strain>
    </source>
</reference>
<accession>K4RBM9</accession>
<proteinExistence type="predicted"/>
<dbReference type="PROSITE" id="PS50056">
    <property type="entry name" value="TYR_PHOSPHATASE_2"/>
    <property type="match status" value="1"/>
</dbReference>
<sequence length="234" mass="24670">MAVLTATLPRPALQKRPLPQRAIRALTGILIGYLVLWAVGAGGILGLSFWAKAETPVPAGTRTVQGVHNFQPVSSDGKLWRGAAPSPAGYRALASMGITTVVDLRAEDLSAKQLAEPGEAGLDVVHLPIRDGQTPTSQQVQKLLDTVKNASGPVFVHCGAGVGRTGAMAAAYLVQTGEESSAQAVRRNLAVGPPSIEQIYYGLNLSPSKVEQPPLPVVVVSRLVDAPRRIMSWF</sequence>
<keyword evidence="1" id="KW-1133">Transmembrane helix</keyword>
<evidence type="ECO:0000313" key="3">
    <source>
        <dbReference type="EMBL" id="CCK30873.1"/>
    </source>
</evidence>
<evidence type="ECO:0000259" key="2">
    <source>
        <dbReference type="PROSITE" id="PS50056"/>
    </source>
</evidence>
<dbReference type="PANTHER" id="PTHR23339">
    <property type="entry name" value="TYROSINE SPECIFIC PROTEIN PHOSPHATASE AND DUAL SPECIFICITY PROTEIN PHOSPHATASE"/>
    <property type="match status" value="1"/>
</dbReference>
<dbReference type="EMBL" id="HE971709">
    <property type="protein sequence ID" value="CCK30873.1"/>
    <property type="molecule type" value="Genomic_DNA"/>
</dbReference>
<dbReference type="Pfam" id="PF22741">
    <property type="entry name" value="PTP-NADK"/>
    <property type="match status" value="1"/>
</dbReference>
<keyword evidence="1" id="KW-0472">Membrane</keyword>
<organism evidence="3 4">
    <name type="scientific">Streptomyces davaonensis (strain DSM 101723 / JCM 4913 / KCC S-0913 / 768)</name>
    <dbReference type="NCBI Taxonomy" id="1214101"/>
    <lineage>
        <taxon>Bacteria</taxon>
        <taxon>Bacillati</taxon>
        <taxon>Actinomycetota</taxon>
        <taxon>Actinomycetes</taxon>
        <taxon>Kitasatosporales</taxon>
        <taxon>Streptomycetaceae</taxon>
        <taxon>Streptomyces</taxon>
    </lineage>
</organism>
<protein>
    <recommendedName>
        <fullName evidence="2">Tyrosine specific protein phosphatases domain-containing protein</fullName>
    </recommendedName>
</protein>